<evidence type="ECO:0000313" key="4">
    <source>
        <dbReference type="Proteomes" id="UP000316806"/>
    </source>
</evidence>
<evidence type="ECO:0000256" key="2">
    <source>
        <dbReference type="SAM" id="SignalP"/>
    </source>
</evidence>
<dbReference type="Proteomes" id="UP000316806">
    <property type="component" value="Chromosome"/>
</dbReference>
<feature type="signal peptide" evidence="2">
    <location>
        <begin position="1"/>
        <end position="20"/>
    </location>
</feature>
<dbReference type="AlphaFoldDB" id="A0A516RK88"/>
<sequence length="158" mass="16790">MTLLAVLLATGALVTAASGAAHTPSSSGRTDAPAPVPSRSGTPTSTVDRVADFYGAYIDVLHDTGDGRLALALRGHYLTAGLRHSLARWESTHHKDGVLRAKGVPTAWKAVHNDSGMGHCWSRVTLTWKDSGNRVHRTPLMVQSDLTTRLISAIEADT</sequence>
<keyword evidence="2" id="KW-0732">Signal</keyword>
<reference evidence="3 4" key="1">
    <citation type="journal article" date="2019" name="J. Ind. Microbiol. Biotechnol.">
        <title>The complete genomic sequence of Streptomyces spectabilis NRRL-2792 and identification of secondary metabolite biosynthetic gene clusters.</title>
        <authorList>
            <person name="Sinha A."/>
            <person name="Phillips-Salemka S."/>
            <person name="Niraula T.A."/>
            <person name="Short K.A."/>
            <person name="Niraula N.P."/>
        </authorList>
    </citation>
    <scope>NUCLEOTIDE SEQUENCE [LARGE SCALE GENOMIC DNA]</scope>
    <source>
        <strain evidence="3 4">NRRL 2792</strain>
    </source>
</reference>
<protein>
    <submittedName>
        <fullName evidence="3">Uncharacterized protein</fullName>
    </submittedName>
</protein>
<accession>A0A516RK88</accession>
<evidence type="ECO:0000256" key="1">
    <source>
        <dbReference type="SAM" id="MobiDB-lite"/>
    </source>
</evidence>
<feature type="region of interest" description="Disordered" evidence="1">
    <location>
        <begin position="19"/>
        <end position="45"/>
    </location>
</feature>
<gene>
    <name evidence="3" type="ORF">FH965_01865</name>
</gene>
<dbReference type="EMBL" id="CP040916">
    <property type="protein sequence ID" value="QDQ16077.1"/>
    <property type="molecule type" value="Genomic_DNA"/>
</dbReference>
<feature type="chain" id="PRO_5022230469" evidence="2">
    <location>
        <begin position="21"/>
        <end position="158"/>
    </location>
</feature>
<proteinExistence type="predicted"/>
<evidence type="ECO:0000313" key="3">
    <source>
        <dbReference type="EMBL" id="QDQ16077.1"/>
    </source>
</evidence>
<name>A0A516RK88_STRST</name>
<dbReference type="Gene3D" id="3.10.450.50">
    <property type="match status" value="1"/>
</dbReference>
<organism evidence="3 4">
    <name type="scientific">Streptomyces spectabilis</name>
    <dbReference type="NCBI Taxonomy" id="68270"/>
    <lineage>
        <taxon>Bacteria</taxon>
        <taxon>Bacillati</taxon>
        <taxon>Actinomycetota</taxon>
        <taxon>Actinomycetes</taxon>
        <taxon>Kitasatosporales</taxon>
        <taxon>Streptomycetaceae</taxon>
        <taxon>Streptomyces</taxon>
    </lineage>
</organism>